<dbReference type="Proteomes" id="UP001597058">
    <property type="component" value="Unassembled WGS sequence"/>
</dbReference>
<comment type="caution">
    <text evidence="1">The sequence shown here is derived from an EMBL/GenBank/DDBJ whole genome shotgun (WGS) entry which is preliminary data.</text>
</comment>
<name>A0ABW3XBY5_9ACTN</name>
<reference evidence="2" key="1">
    <citation type="journal article" date="2019" name="Int. J. Syst. Evol. Microbiol.">
        <title>The Global Catalogue of Microorganisms (GCM) 10K type strain sequencing project: providing services to taxonomists for standard genome sequencing and annotation.</title>
        <authorList>
            <consortium name="The Broad Institute Genomics Platform"/>
            <consortium name="The Broad Institute Genome Sequencing Center for Infectious Disease"/>
            <person name="Wu L."/>
            <person name="Ma J."/>
        </authorList>
    </citation>
    <scope>NUCLEOTIDE SEQUENCE [LARGE SCALE GENOMIC DNA]</scope>
    <source>
        <strain evidence="2">CGMCC 4.7020</strain>
    </source>
</reference>
<gene>
    <name evidence="1" type="ORF">ACFQ5X_15025</name>
</gene>
<protein>
    <recommendedName>
        <fullName evidence="3">S1 motif domain-containing protein</fullName>
    </recommendedName>
</protein>
<accession>A0ABW3XBY5</accession>
<organism evidence="1 2">
    <name type="scientific">Streptomyces kaempferi</name>
    <dbReference type="NCBI Taxonomy" id="333725"/>
    <lineage>
        <taxon>Bacteria</taxon>
        <taxon>Bacillati</taxon>
        <taxon>Actinomycetota</taxon>
        <taxon>Actinomycetes</taxon>
        <taxon>Kitasatosporales</taxon>
        <taxon>Streptomycetaceae</taxon>
        <taxon>Streptomyces</taxon>
    </lineage>
</organism>
<evidence type="ECO:0008006" key="3">
    <source>
        <dbReference type="Google" id="ProtNLM"/>
    </source>
</evidence>
<sequence length="104" mass="11183">MDEFRLPAGPGVPAAEAVRQSWTATVAALPEGARISGEVIGRQRFGVFIRIHGMPDAVGLAEVGSMPHDLELPAMGAAVAGVVIWHADHNHQVKIKLDEWDRPE</sequence>
<dbReference type="RefSeq" id="WP_381241166.1">
    <property type="nucleotide sequence ID" value="NZ_JBHSKH010000086.1"/>
</dbReference>
<keyword evidence="2" id="KW-1185">Reference proteome</keyword>
<evidence type="ECO:0000313" key="1">
    <source>
        <dbReference type="EMBL" id="MFD1307154.1"/>
    </source>
</evidence>
<dbReference type="EMBL" id="JBHTMM010000016">
    <property type="protein sequence ID" value="MFD1307154.1"/>
    <property type="molecule type" value="Genomic_DNA"/>
</dbReference>
<proteinExistence type="predicted"/>
<evidence type="ECO:0000313" key="2">
    <source>
        <dbReference type="Proteomes" id="UP001597058"/>
    </source>
</evidence>